<accession>A0A6N1NX72</accession>
<name>A0A6N1NX72_9VIRU</name>
<reference evidence="1" key="2">
    <citation type="journal article" date="2018" name="Nat. Commun.">
        <title>Tailed giant Tupanvirus possesses the most complete translational apparatus of the known virosphere.</title>
        <authorList>
            <person name="Abrahao J."/>
            <person name="Silva L."/>
            <person name="Silva L.S."/>
            <person name="Khalil J.Y.B."/>
            <person name="Rodrigues R."/>
            <person name="Arantes T."/>
            <person name="Assis F."/>
            <person name="Boratto P."/>
            <person name="Andrade M."/>
            <person name="Kroon E.G."/>
            <person name="Ribeiro B."/>
            <person name="Bergier I."/>
            <person name="Seligmann H."/>
            <person name="Ghigo E."/>
            <person name="Colson P."/>
            <person name="Levasseur A."/>
            <person name="Kroemer G."/>
            <person name="Raoult D."/>
            <person name="La Scola B."/>
        </authorList>
    </citation>
    <scope>NUCLEOTIDE SEQUENCE [LARGE SCALE GENOMIC DNA]</scope>
    <source>
        <strain evidence="1">Soda lake</strain>
    </source>
</reference>
<dbReference type="GeneID" id="80519285"/>
<dbReference type="KEGG" id="vg:80519285"/>
<proteinExistence type="predicted"/>
<dbReference type="Pfam" id="PF19058">
    <property type="entry name" value="DUF5754"/>
    <property type="match status" value="1"/>
</dbReference>
<sequence>MTYHIYPSNRRDKKFFVYDGRRKIYFGAKGYEDYTIHKDIRRKQRYNSRHRVRENWRDPKTAGFWSKWILWNKPSLQQSVVDTKKRFGIDIVMH</sequence>
<dbReference type="InterPro" id="IPR043930">
    <property type="entry name" value="DUF5754"/>
</dbReference>
<reference evidence="1" key="1">
    <citation type="submission" date="2017-01" db="EMBL/GenBank/DDBJ databases">
        <authorList>
            <person name="Assis F.L."/>
            <person name="Abrahao J.S."/>
            <person name="Silva L."/>
            <person name="Khalil J.B."/>
            <person name="Rodrigues R."/>
            <person name="Silva L.S."/>
            <person name="Arantes T."/>
            <person name="Boratto P."/>
            <person name="Andrade M."/>
            <person name="Kroon E.G."/>
            <person name="Ribeiro B."/>
            <person name="Bergier I."/>
            <person name="Seligmann H."/>
            <person name="Ghigo E."/>
            <person name="Colson P."/>
            <person name="Levasseur A."/>
            <person name="Raoult D."/>
            <person name="Scola B.L."/>
        </authorList>
    </citation>
    <scope>NUCLEOTIDE SEQUENCE</scope>
    <source>
        <strain evidence="1">Soda lake</strain>
    </source>
</reference>
<protein>
    <submittedName>
        <fullName evidence="1">Tlr 6Fp protein</fullName>
    </submittedName>
</protein>
<evidence type="ECO:0000313" key="1">
    <source>
        <dbReference type="EMBL" id="QKU35838.1"/>
    </source>
</evidence>
<dbReference type="EMBL" id="KY523104">
    <property type="protein sequence ID" value="QKU35838.1"/>
    <property type="molecule type" value="Genomic_DNA"/>
</dbReference>
<dbReference type="RefSeq" id="YP_010782521.1">
    <property type="nucleotide sequence ID" value="NC_075039.1"/>
</dbReference>
<organism evidence="1">
    <name type="scientific">Tupanvirus soda lake</name>
    <dbReference type="NCBI Taxonomy" id="2126985"/>
    <lineage>
        <taxon>Viruses</taxon>
        <taxon>Varidnaviria</taxon>
        <taxon>Bamfordvirae</taxon>
        <taxon>Nucleocytoviricota</taxon>
        <taxon>Megaviricetes</taxon>
        <taxon>Imitervirales</taxon>
        <taxon>Mimiviridae</taxon>
        <taxon>Megamimivirinae</taxon>
        <taxon>Tupanvirus</taxon>
        <taxon>Tupanvirus salinum</taxon>
    </lineage>
</organism>